<evidence type="ECO:0000313" key="7">
    <source>
        <dbReference type="Proteomes" id="UP000681425"/>
    </source>
</evidence>
<name>A0A975K4E3_9SPHN</name>
<evidence type="ECO:0000313" key="6">
    <source>
        <dbReference type="EMBL" id="QUT04625.1"/>
    </source>
</evidence>
<dbReference type="Pfam" id="PF03466">
    <property type="entry name" value="LysR_substrate"/>
    <property type="match status" value="1"/>
</dbReference>
<keyword evidence="2" id="KW-0805">Transcription regulation</keyword>
<dbReference type="InterPro" id="IPR050389">
    <property type="entry name" value="LysR-type_TF"/>
</dbReference>
<dbReference type="GO" id="GO:0003700">
    <property type="term" value="F:DNA-binding transcription factor activity"/>
    <property type="evidence" value="ECO:0007669"/>
    <property type="project" value="InterPro"/>
</dbReference>
<protein>
    <submittedName>
        <fullName evidence="6">LysR family transcriptional regulator</fullName>
    </submittedName>
</protein>
<evidence type="ECO:0000256" key="4">
    <source>
        <dbReference type="ARBA" id="ARBA00023163"/>
    </source>
</evidence>
<feature type="domain" description="HTH lysR-type" evidence="5">
    <location>
        <begin position="4"/>
        <end position="61"/>
    </location>
</feature>
<organism evidence="6 7">
    <name type="scientific">Sphingobium phenoxybenzoativorans</name>
    <dbReference type="NCBI Taxonomy" id="1592790"/>
    <lineage>
        <taxon>Bacteria</taxon>
        <taxon>Pseudomonadati</taxon>
        <taxon>Pseudomonadota</taxon>
        <taxon>Alphaproteobacteria</taxon>
        <taxon>Sphingomonadales</taxon>
        <taxon>Sphingomonadaceae</taxon>
        <taxon>Sphingobium</taxon>
    </lineage>
</organism>
<dbReference type="PANTHER" id="PTHR30118">
    <property type="entry name" value="HTH-TYPE TRANSCRIPTIONAL REGULATOR LEUO-RELATED"/>
    <property type="match status" value="1"/>
</dbReference>
<keyword evidence="4" id="KW-0804">Transcription</keyword>
<comment type="similarity">
    <text evidence="1">Belongs to the LysR transcriptional regulatory family.</text>
</comment>
<dbReference type="InterPro" id="IPR036390">
    <property type="entry name" value="WH_DNA-bd_sf"/>
</dbReference>
<gene>
    <name evidence="6" type="ORF">KFK14_16470</name>
</gene>
<dbReference type="CDD" id="cd08417">
    <property type="entry name" value="PBP2_Nitroaromatics_like"/>
    <property type="match status" value="1"/>
</dbReference>
<dbReference type="InterPro" id="IPR036388">
    <property type="entry name" value="WH-like_DNA-bd_sf"/>
</dbReference>
<evidence type="ECO:0000256" key="2">
    <source>
        <dbReference type="ARBA" id="ARBA00023015"/>
    </source>
</evidence>
<accession>A0A975K4E3</accession>
<dbReference type="Proteomes" id="UP000681425">
    <property type="component" value="Chromosome"/>
</dbReference>
<keyword evidence="3" id="KW-0238">DNA-binding</keyword>
<dbReference type="InterPro" id="IPR000847">
    <property type="entry name" value="LysR_HTH_N"/>
</dbReference>
<dbReference type="EMBL" id="CP073910">
    <property type="protein sequence ID" value="QUT04625.1"/>
    <property type="molecule type" value="Genomic_DNA"/>
</dbReference>
<dbReference type="SUPFAM" id="SSF53850">
    <property type="entry name" value="Periplasmic binding protein-like II"/>
    <property type="match status" value="1"/>
</dbReference>
<dbReference type="PANTHER" id="PTHR30118:SF6">
    <property type="entry name" value="HTH-TYPE TRANSCRIPTIONAL REGULATOR LEUO"/>
    <property type="match status" value="1"/>
</dbReference>
<evidence type="ECO:0000256" key="1">
    <source>
        <dbReference type="ARBA" id="ARBA00009437"/>
    </source>
</evidence>
<dbReference type="AlphaFoldDB" id="A0A975K4E3"/>
<proteinExistence type="inferred from homology"/>
<dbReference type="Pfam" id="PF00126">
    <property type="entry name" value="HTH_1"/>
    <property type="match status" value="1"/>
</dbReference>
<dbReference type="SUPFAM" id="SSF46785">
    <property type="entry name" value="Winged helix' DNA-binding domain"/>
    <property type="match status" value="1"/>
</dbReference>
<dbReference type="GO" id="GO:0003677">
    <property type="term" value="F:DNA binding"/>
    <property type="evidence" value="ECO:0007669"/>
    <property type="project" value="UniProtKB-KW"/>
</dbReference>
<evidence type="ECO:0000259" key="5">
    <source>
        <dbReference type="PROSITE" id="PS50931"/>
    </source>
</evidence>
<dbReference type="PROSITE" id="PS50931">
    <property type="entry name" value="HTH_LYSR"/>
    <property type="match status" value="1"/>
</dbReference>
<dbReference type="InterPro" id="IPR005119">
    <property type="entry name" value="LysR_subst-bd"/>
</dbReference>
<reference evidence="6" key="1">
    <citation type="submission" date="2021-04" db="EMBL/GenBank/DDBJ databases">
        <title>Isolation of p-tert-butylphenol degrading bacteria Sphingobium phenoxybenzoativorans Tas13 from active sludge.</title>
        <authorList>
            <person name="Li Y."/>
        </authorList>
    </citation>
    <scope>NUCLEOTIDE SEQUENCE</scope>
    <source>
        <strain evidence="6">Tas13</strain>
    </source>
</reference>
<sequence length="313" mass="34411">MAELDLNLLPALDALLHSRNVTVAARQIGVSQPTMSGMLGRLRDQLHDPLLVRVGKSMQLTQRAGALLPEVRQMLLAAEKLTLDPGPFEPENLERRFTMMTSEFGLFIIFPQVMDQMMATAKGVQFDISAIDQPVESVYSGKVDLCVTGDLIDDIGGEAARSVRTKTLMTDRFVAIVDNGHPLTGRIGLDELLAYPHVATQFLGSKRAVEDVGSRNLSNRHPPRVRVPSFLSIAPMVAGTHSIGIVPARLAPRLCCDADVRPLILSDEFAEIAIKMLWHIRDDHDAAHAWLRGMMVARCQELVRETAISADAH</sequence>
<dbReference type="InterPro" id="IPR037402">
    <property type="entry name" value="YidZ_PBP2"/>
</dbReference>
<dbReference type="Gene3D" id="1.10.10.10">
    <property type="entry name" value="Winged helix-like DNA-binding domain superfamily/Winged helix DNA-binding domain"/>
    <property type="match status" value="1"/>
</dbReference>
<evidence type="ECO:0000256" key="3">
    <source>
        <dbReference type="ARBA" id="ARBA00023125"/>
    </source>
</evidence>
<keyword evidence="7" id="KW-1185">Reference proteome</keyword>
<dbReference type="Gene3D" id="3.40.190.10">
    <property type="entry name" value="Periplasmic binding protein-like II"/>
    <property type="match status" value="2"/>
</dbReference>
<dbReference type="KEGG" id="spph:KFK14_16470"/>
<dbReference type="RefSeq" id="WP_212608411.1">
    <property type="nucleotide sequence ID" value="NZ_CP073910.1"/>
</dbReference>